<comment type="caution">
    <text evidence="4">The sequence shown here is derived from an EMBL/GenBank/DDBJ whole genome shotgun (WGS) entry which is preliminary data.</text>
</comment>
<keyword evidence="4" id="KW-0436">Ligase</keyword>
<feature type="region of interest" description="Disordered" evidence="1">
    <location>
        <begin position="381"/>
        <end position="407"/>
    </location>
</feature>
<dbReference type="EMBL" id="QJJU01000027">
    <property type="protein sequence ID" value="PXX01651.1"/>
    <property type="molecule type" value="Genomic_DNA"/>
</dbReference>
<dbReference type="GO" id="GO:0016405">
    <property type="term" value="F:CoA-ligase activity"/>
    <property type="evidence" value="ECO:0007669"/>
    <property type="project" value="TreeGrafter"/>
</dbReference>
<dbReference type="Gene3D" id="3.40.50.12780">
    <property type="entry name" value="N-terminal domain of ligase-like"/>
    <property type="match status" value="1"/>
</dbReference>
<dbReference type="AlphaFoldDB" id="A0A318HD87"/>
<reference evidence="4 5" key="2">
    <citation type="submission" date="2018-06" db="EMBL/GenBank/DDBJ databases">
        <title>Sequencing of bacterial isolates from soil warming experiment in Harvard Forest, Massachusetts, USA.</title>
        <authorList>
            <person name="Deangelis K.PhD."/>
        </authorList>
    </citation>
    <scope>NUCLEOTIDE SEQUENCE [LARGE SCALE GENOMIC DNA]</scope>
    <source>
        <strain evidence="4 5">GAS496</strain>
    </source>
</reference>
<dbReference type="Gene3D" id="3.30.300.30">
    <property type="match status" value="1"/>
</dbReference>
<proteinExistence type="predicted"/>
<dbReference type="InterPro" id="IPR042099">
    <property type="entry name" value="ANL_N_sf"/>
</dbReference>
<evidence type="ECO:0000259" key="3">
    <source>
        <dbReference type="Pfam" id="PF13193"/>
    </source>
</evidence>
<evidence type="ECO:0000256" key="1">
    <source>
        <dbReference type="SAM" id="MobiDB-lite"/>
    </source>
</evidence>
<accession>A0A318HD87</accession>
<evidence type="ECO:0000313" key="5">
    <source>
        <dbReference type="Proteomes" id="UP000247781"/>
    </source>
</evidence>
<gene>
    <name evidence="4" type="ORF">C8E89_12745</name>
</gene>
<evidence type="ECO:0000313" key="4">
    <source>
        <dbReference type="EMBL" id="PXX01651.1"/>
    </source>
</evidence>
<sequence length="565" mass="60460">MNGDDLMGAQASHQLPARRPVVVGEQLPDPVTVPALVRRGVRLWGTQPVLIHNGAARTWIELDRDSAELAKGLLALGVTKGSRVGLLMPNSADWAIAFLAAARIGAAVSPISTFVQGPELDRALAHGDVQVLLCVDRFLAHDYLARLGQLTGMSDQDSSELYLPNHPFLRRIVVWGNDSRPWTIAGSGALQQLAHARPEIEERLLVTAEDSVEPADPLLTIWTSGTTSLPKGVVHSHGGVLRFIHALRQIGRGDVRCGERAYAAMPFFWLGGLNTVFFPALIGGGTIVTTDQVAPAAVLDTIVEQQVSRVGGWLGPVVELIKTAAARGIDVSRVRGLSSPTYTDGSPIPAELLGNALGMTETFGPHSAEPLDAELPADKAGSMGRAVPGHDRQVIDPLTGTPLPPGEVGELRVRGPGMMLSYYRREAGECFDADGYLRTGDRCAIDADGFLFFHGRQSELIKTSGANVAPREVETVLQTYPEVAEAIVFGIPDERRGEAVVAAVVAASGAQLDPDSIRSRLRAEISHYKMPTQVIEVAAETIPRTDSGKPRKAALRDLLFASPEH</sequence>
<feature type="domain" description="AMP-dependent synthetase/ligase" evidence="2">
    <location>
        <begin position="44"/>
        <end position="423"/>
    </location>
</feature>
<reference evidence="5" key="1">
    <citation type="submission" date="2018-05" db="EMBL/GenBank/DDBJ databases">
        <authorList>
            <person name="Deangelis K."/>
            <person name="Huntemann M."/>
            <person name="Clum A."/>
            <person name="Pillay M."/>
            <person name="Palaniappan K."/>
            <person name="Varghese N."/>
            <person name="Mikhailova N."/>
            <person name="Stamatis D."/>
            <person name="Reddy T."/>
            <person name="Daum C."/>
            <person name="Shapiro N."/>
            <person name="Ivanova N."/>
            <person name="Kyrpides N."/>
            <person name="Woyke T."/>
        </authorList>
    </citation>
    <scope>NUCLEOTIDE SEQUENCE [LARGE SCALE GENOMIC DNA]</scope>
    <source>
        <strain evidence="5">GAS496</strain>
    </source>
</reference>
<feature type="domain" description="AMP-binding enzyme C-terminal" evidence="3">
    <location>
        <begin position="472"/>
        <end position="549"/>
    </location>
</feature>
<dbReference type="OrthoDB" id="9803968at2"/>
<dbReference type="PANTHER" id="PTHR24096">
    <property type="entry name" value="LONG-CHAIN-FATTY-ACID--COA LIGASE"/>
    <property type="match status" value="1"/>
</dbReference>
<dbReference type="Proteomes" id="UP000247781">
    <property type="component" value="Unassembled WGS sequence"/>
</dbReference>
<dbReference type="RefSeq" id="WP_110319385.1">
    <property type="nucleotide sequence ID" value="NZ_QJJU01000027.1"/>
</dbReference>
<dbReference type="InterPro" id="IPR000873">
    <property type="entry name" value="AMP-dep_synth/lig_dom"/>
</dbReference>
<evidence type="ECO:0000259" key="2">
    <source>
        <dbReference type="Pfam" id="PF00501"/>
    </source>
</evidence>
<dbReference type="InterPro" id="IPR025110">
    <property type="entry name" value="AMP-bd_C"/>
</dbReference>
<keyword evidence="5" id="KW-1185">Reference proteome</keyword>
<dbReference type="Pfam" id="PF00501">
    <property type="entry name" value="AMP-binding"/>
    <property type="match status" value="1"/>
</dbReference>
<dbReference type="Pfam" id="PF13193">
    <property type="entry name" value="AMP-binding_C"/>
    <property type="match status" value="1"/>
</dbReference>
<dbReference type="SUPFAM" id="SSF56801">
    <property type="entry name" value="Acetyl-CoA synthetase-like"/>
    <property type="match status" value="1"/>
</dbReference>
<protein>
    <submittedName>
        <fullName evidence="4">Acyl-CoA synthetase (AMP-forming)/AMP-acid ligase II</fullName>
    </submittedName>
</protein>
<dbReference type="InterPro" id="IPR045851">
    <property type="entry name" value="AMP-bd_C_sf"/>
</dbReference>
<name>A0A318HD87_9MYCO</name>
<organism evidence="4 5">
    <name type="scientific">Mycolicibacterium moriokaense</name>
    <dbReference type="NCBI Taxonomy" id="39691"/>
    <lineage>
        <taxon>Bacteria</taxon>
        <taxon>Bacillati</taxon>
        <taxon>Actinomycetota</taxon>
        <taxon>Actinomycetes</taxon>
        <taxon>Mycobacteriales</taxon>
        <taxon>Mycobacteriaceae</taxon>
        <taxon>Mycolicibacterium</taxon>
    </lineage>
</organism>